<dbReference type="KEGG" id="erc:Ecym_2731"/>
<evidence type="ECO:0000313" key="3">
    <source>
        <dbReference type="Proteomes" id="UP000006790"/>
    </source>
</evidence>
<dbReference type="PANTHER" id="PTHR13812">
    <property type="entry name" value="KETIMINE REDUCTASE MU-CRYSTALLIN"/>
    <property type="match status" value="1"/>
</dbReference>
<dbReference type="OrthoDB" id="41492at2759"/>
<evidence type="ECO:0000256" key="1">
    <source>
        <dbReference type="ARBA" id="ARBA00008903"/>
    </source>
</evidence>
<dbReference type="RefSeq" id="XP_003645250.1">
    <property type="nucleotide sequence ID" value="XM_003645202.1"/>
</dbReference>
<dbReference type="Proteomes" id="UP000006790">
    <property type="component" value="Chromosome 2"/>
</dbReference>
<dbReference type="OMA" id="CVGMGLM"/>
<sequence>MERVIVSDDEVRKFFLGISSEGLKRQLDGLEHGLSKYSENPSIVPRRLLQRTSDGSTLHMYMPVVDTEYSGIKMLGYNENGGSGIIGCINVTDGRSGQLVGCVEAKELTGVRTALASCIVLRHQLDKLRTDGVEITMFGSGLQAFWHIFIVGKLLRGDNNKRDLKVNIIYRQHPLQLDVLAKEIDGTVFKQVLLSDQNAVDQALLSSDIIFCCTASLNPLISLKQLQIERIGSNPVKHTYISLIGSYNSTMHECDQDLIKEFQHRDVKILVDSKEHTLIEAGELNLAKVQPNQVLEIGAFPGTGNVFCPISPHTTITLCKIVGLGIMDICVSKNMLKMLSDRAAM</sequence>
<dbReference type="HOGENOM" id="CLU_042088_0_1_1"/>
<dbReference type="AlphaFoldDB" id="G8JPG6"/>
<dbReference type="FunCoup" id="G8JPG6">
    <property type="interactions" value="21"/>
</dbReference>
<name>G8JPG6_ERECY</name>
<comment type="similarity">
    <text evidence="1">Belongs to the ornithine cyclodeaminase/mu-crystallin family.</text>
</comment>
<dbReference type="EMBL" id="CP002498">
    <property type="protein sequence ID" value="AET38433.1"/>
    <property type="molecule type" value="Genomic_DNA"/>
</dbReference>
<dbReference type="Gene3D" id="3.30.1780.10">
    <property type="entry name" value="ornithine cyclodeaminase, domain 1"/>
    <property type="match status" value="1"/>
</dbReference>
<proteinExistence type="inferred from homology"/>
<keyword evidence="3" id="KW-1185">Reference proteome</keyword>
<dbReference type="PANTHER" id="PTHR13812:SF19">
    <property type="entry name" value="KETIMINE REDUCTASE MU-CRYSTALLIN"/>
    <property type="match status" value="1"/>
</dbReference>
<dbReference type="GO" id="GO:0005737">
    <property type="term" value="C:cytoplasm"/>
    <property type="evidence" value="ECO:0007669"/>
    <property type="project" value="TreeGrafter"/>
</dbReference>
<dbReference type="Pfam" id="PF02423">
    <property type="entry name" value="OCD_Mu_crystall"/>
    <property type="match status" value="1"/>
</dbReference>
<dbReference type="eggNOG" id="KOG3007">
    <property type="taxonomic scope" value="Eukaryota"/>
</dbReference>
<protein>
    <recommendedName>
        <fullName evidence="4">Ornithine cyclodeaminase</fullName>
    </recommendedName>
</protein>
<dbReference type="InterPro" id="IPR036291">
    <property type="entry name" value="NAD(P)-bd_dom_sf"/>
</dbReference>
<dbReference type="InterPro" id="IPR003462">
    <property type="entry name" value="ODC_Mu_crystall"/>
</dbReference>
<reference evidence="3" key="1">
    <citation type="journal article" date="2012" name="G3 (Bethesda)">
        <title>Pichia sorbitophila, an interspecies yeast hybrid reveals early steps of genome resolution following polyploidization.</title>
        <authorList>
            <person name="Leh Louis V."/>
            <person name="Despons L."/>
            <person name="Friedrich A."/>
            <person name="Martin T."/>
            <person name="Durrens P."/>
            <person name="Casaregola S."/>
            <person name="Neuveglise C."/>
            <person name="Fairhead C."/>
            <person name="Marck C."/>
            <person name="Cruz J.A."/>
            <person name="Straub M.L."/>
            <person name="Kugler V."/>
            <person name="Sacerdot C."/>
            <person name="Uzunov Z."/>
            <person name="Thierry A."/>
            <person name="Weiss S."/>
            <person name="Bleykasten C."/>
            <person name="De Montigny J."/>
            <person name="Jacques N."/>
            <person name="Jung P."/>
            <person name="Lemaire M."/>
            <person name="Mallet S."/>
            <person name="Morel G."/>
            <person name="Richard G.F."/>
            <person name="Sarkar A."/>
            <person name="Savel G."/>
            <person name="Schacherer J."/>
            <person name="Seret M.L."/>
            <person name="Talla E."/>
            <person name="Samson G."/>
            <person name="Jubin C."/>
            <person name="Poulain J."/>
            <person name="Vacherie B."/>
            <person name="Barbe V."/>
            <person name="Pelletier E."/>
            <person name="Sherman D.J."/>
            <person name="Westhof E."/>
            <person name="Weissenbach J."/>
            <person name="Baret P.V."/>
            <person name="Wincker P."/>
            <person name="Gaillardin C."/>
            <person name="Dujon B."/>
            <person name="Souciet J.L."/>
        </authorList>
    </citation>
    <scope>NUCLEOTIDE SEQUENCE [LARGE SCALE GENOMIC DNA]</scope>
    <source>
        <strain evidence="3">CBS 270.75 / DBVPG 7215 / KCTC 17166 / NRRL Y-17582</strain>
    </source>
</reference>
<evidence type="ECO:0000313" key="2">
    <source>
        <dbReference type="EMBL" id="AET38433.1"/>
    </source>
</evidence>
<dbReference type="GeneID" id="11468495"/>
<dbReference type="InterPro" id="IPR023401">
    <property type="entry name" value="ODC_N"/>
</dbReference>
<evidence type="ECO:0008006" key="4">
    <source>
        <dbReference type="Google" id="ProtNLM"/>
    </source>
</evidence>
<dbReference type="STRING" id="931890.G8JPG6"/>
<accession>G8JPG6</accession>
<organism evidence="2 3">
    <name type="scientific">Eremothecium cymbalariae (strain CBS 270.75 / DBVPG 7215 / KCTC 17166 / NRRL Y-17582)</name>
    <name type="common">Yeast</name>
    <dbReference type="NCBI Taxonomy" id="931890"/>
    <lineage>
        <taxon>Eukaryota</taxon>
        <taxon>Fungi</taxon>
        <taxon>Dikarya</taxon>
        <taxon>Ascomycota</taxon>
        <taxon>Saccharomycotina</taxon>
        <taxon>Saccharomycetes</taxon>
        <taxon>Saccharomycetales</taxon>
        <taxon>Saccharomycetaceae</taxon>
        <taxon>Eremothecium</taxon>
    </lineage>
</organism>
<dbReference type="SUPFAM" id="SSF51735">
    <property type="entry name" value="NAD(P)-binding Rossmann-fold domains"/>
    <property type="match status" value="1"/>
</dbReference>
<dbReference type="Gene3D" id="3.40.50.720">
    <property type="entry name" value="NAD(P)-binding Rossmann-like Domain"/>
    <property type="match status" value="1"/>
</dbReference>
<dbReference type="InParanoid" id="G8JPG6"/>
<gene>
    <name evidence="2" type="ordered locus">Ecym_2731</name>
</gene>